<dbReference type="PANTHER" id="PTHR34820">
    <property type="entry name" value="INNER MEMBRANE PROTEIN YEBZ"/>
    <property type="match status" value="1"/>
</dbReference>
<protein>
    <submittedName>
        <fullName evidence="14">Copper resistance CopC/CopD family protein</fullName>
    </submittedName>
</protein>
<dbReference type="RefSeq" id="WP_272170837.1">
    <property type="nucleotide sequence ID" value="NZ_JAQOSL010000022.1"/>
</dbReference>
<feature type="region of interest" description="Disordered" evidence="9">
    <location>
        <begin position="401"/>
        <end position="425"/>
    </location>
</feature>
<gene>
    <name evidence="14" type="ORF">ACFQGO_32875</name>
</gene>
<keyword evidence="6 10" id="KW-1133">Transmembrane helix</keyword>
<evidence type="ECO:0000256" key="7">
    <source>
        <dbReference type="ARBA" id="ARBA00023008"/>
    </source>
</evidence>
<evidence type="ECO:0000256" key="4">
    <source>
        <dbReference type="ARBA" id="ARBA00022723"/>
    </source>
</evidence>
<feature type="transmembrane region" description="Helical" evidence="10">
    <location>
        <begin position="262"/>
        <end position="280"/>
    </location>
</feature>
<proteinExistence type="predicted"/>
<evidence type="ECO:0000313" key="15">
    <source>
        <dbReference type="Proteomes" id="UP001596112"/>
    </source>
</evidence>
<evidence type="ECO:0000256" key="3">
    <source>
        <dbReference type="ARBA" id="ARBA00022692"/>
    </source>
</evidence>
<keyword evidence="15" id="KW-1185">Reference proteome</keyword>
<feature type="compositionally biased region" description="Acidic residues" evidence="9">
    <location>
        <begin position="484"/>
        <end position="504"/>
    </location>
</feature>
<dbReference type="Pfam" id="PF05425">
    <property type="entry name" value="CopD"/>
    <property type="match status" value="1"/>
</dbReference>
<keyword evidence="3 10" id="KW-0812">Transmembrane</keyword>
<keyword evidence="8 10" id="KW-0472">Membrane</keyword>
<dbReference type="EMBL" id="JBHSNZ010000032">
    <property type="protein sequence ID" value="MFC5812255.1"/>
    <property type="molecule type" value="Genomic_DNA"/>
</dbReference>
<feature type="transmembrane region" description="Helical" evidence="10">
    <location>
        <begin position="332"/>
        <end position="352"/>
    </location>
</feature>
<keyword evidence="5 11" id="KW-0732">Signal</keyword>
<keyword evidence="4" id="KW-0479">Metal-binding</keyword>
<feature type="domain" description="Copper resistance protein D" evidence="13">
    <location>
        <begin position="327"/>
        <end position="405"/>
    </location>
</feature>
<feature type="transmembrane region" description="Helical" evidence="10">
    <location>
        <begin position="188"/>
        <end position="208"/>
    </location>
</feature>
<dbReference type="Pfam" id="PF04234">
    <property type="entry name" value="CopC"/>
    <property type="match status" value="1"/>
</dbReference>
<evidence type="ECO:0000256" key="2">
    <source>
        <dbReference type="ARBA" id="ARBA00022475"/>
    </source>
</evidence>
<organism evidence="14 15">
    <name type="scientific">Streptomyces heilongjiangensis</name>
    <dbReference type="NCBI Taxonomy" id="945052"/>
    <lineage>
        <taxon>Bacteria</taxon>
        <taxon>Bacillati</taxon>
        <taxon>Actinomycetota</taxon>
        <taxon>Actinomycetes</taxon>
        <taxon>Kitasatosporales</taxon>
        <taxon>Streptomycetaceae</taxon>
        <taxon>Streptomyces</taxon>
    </lineage>
</organism>
<evidence type="ECO:0000259" key="12">
    <source>
        <dbReference type="Pfam" id="PF04234"/>
    </source>
</evidence>
<sequence>MRGLPRVGRLVLLGTVLVLFLLGGAGTASAHAALKGADPADGSVLDSAPKDVTLTFTEPVSLLQDSIRVIDPENRAVDTGKPGRSGDRSDTARVTLPAGLADGTYTVAWRVISADSHPISGALLFSVGEPSATSATLPADLTEDPLTASLYDITRYFAYGALALLIGVTVFVTGVLGRANGTLRRLLLSGWLALALASVVLLLLRGPYERGSGVGAVLDPSVLAGTVGTRPGLALLARLALLAGVLFLLVRVRRQEDWGRGAAGAGVLLSVGLAGTWAAAEHASAGIQVPVAMTSSVLHLLAMAVWLGGMTALLTVLYRAPETLSAAVVARFSRLAFASVVVLVVTGVYQSWRGLGSWSALTTTAYGQVLLAKLAAVALLLAAAAISRRWTARLGAASAGDAGREREAGASQGAEAEDGAENAGADEADEIGRTVGAAVHAGSAGRARKTSVVAEARVPQPVGAVARVDGGTGADASPVSTTDTDADTDADAASDAGSDSDSDADSGSGSVKGTDAPTEPADPHRLALRRSVLAEFTVAVIVLVITTVLTGTLPGRAAAESARGTGAAAEDEITASSTVVPFDMGTPNGHGKVQIDLGPGKVGKNSIQAVVFGPDDGIATVPELRLTFTLKAQKVGPIDAKLTDRGGYWATDTLQIPLPGTWTMKLTVRTTDIDQVTVEKKVKVG</sequence>
<feature type="compositionally biased region" description="Acidic residues" evidence="9">
    <location>
        <begin position="415"/>
        <end position="425"/>
    </location>
</feature>
<feature type="transmembrane region" description="Helical" evidence="10">
    <location>
        <begin position="156"/>
        <end position="176"/>
    </location>
</feature>
<comment type="caution">
    <text evidence="14">The sequence shown here is derived from an EMBL/GenBank/DDBJ whole genome shotgun (WGS) entry which is preliminary data.</text>
</comment>
<dbReference type="InterPro" id="IPR014755">
    <property type="entry name" value="Cu-Rt/internalin_Ig-like"/>
</dbReference>
<evidence type="ECO:0000259" key="13">
    <source>
        <dbReference type="Pfam" id="PF05425"/>
    </source>
</evidence>
<dbReference type="Gene3D" id="2.60.40.1220">
    <property type="match status" value="1"/>
</dbReference>
<feature type="transmembrane region" description="Helical" evidence="10">
    <location>
        <begin position="532"/>
        <end position="553"/>
    </location>
</feature>
<dbReference type="InterPro" id="IPR032694">
    <property type="entry name" value="CopC/D"/>
</dbReference>
<evidence type="ECO:0000256" key="9">
    <source>
        <dbReference type="SAM" id="MobiDB-lite"/>
    </source>
</evidence>
<keyword evidence="2" id="KW-1003">Cell membrane</keyword>
<feature type="chain" id="PRO_5046478579" evidence="11">
    <location>
        <begin position="33"/>
        <end position="685"/>
    </location>
</feature>
<feature type="transmembrane region" description="Helical" evidence="10">
    <location>
        <begin position="228"/>
        <end position="250"/>
    </location>
</feature>
<name>A0ABW1BGE9_9ACTN</name>
<feature type="domain" description="CopC" evidence="12">
    <location>
        <begin position="31"/>
        <end position="127"/>
    </location>
</feature>
<dbReference type="SUPFAM" id="SSF81296">
    <property type="entry name" value="E set domains"/>
    <property type="match status" value="1"/>
</dbReference>
<comment type="subcellular location">
    <subcellularLocation>
        <location evidence="1">Cell membrane</location>
        <topology evidence="1">Multi-pass membrane protein</topology>
    </subcellularLocation>
</comment>
<evidence type="ECO:0000256" key="8">
    <source>
        <dbReference type="ARBA" id="ARBA00023136"/>
    </source>
</evidence>
<evidence type="ECO:0000256" key="10">
    <source>
        <dbReference type="SAM" id="Phobius"/>
    </source>
</evidence>
<reference evidence="15" key="1">
    <citation type="journal article" date="2019" name="Int. J. Syst. Evol. Microbiol.">
        <title>The Global Catalogue of Microorganisms (GCM) 10K type strain sequencing project: providing services to taxonomists for standard genome sequencing and annotation.</title>
        <authorList>
            <consortium name="The Broad Institute Genomics Platform"/>
            <consortium name="The Broad Institute Genome Sequencing Center for Infectious Disease"/>
            <person name="Wu L."/>
            <person name="Ma J."/>
        </authorList>
    </citation>
    <scope>NUCLEOTIDE SEQUENCE [LARGE SCALE GENOMIC DNA]</scope>
    <source>
        <strain evidence="15">JCM 9918</strain>
    </source>
</reference>
<dbReference type="PANTHER" id="PTHR34820:SF4">
    <property type="entry name" value="INNER MEMBRANE PROTEIN YEBZ"/>
    <property type="match status" value="1"/>
</dbReference>
<feature type="transmembrane region" description="Helical" evidence="10">
    <location>
        <begin position="364"/>
        <end position="386"/>
    </location>
</feature>
<evidence type="ECO:0000256" key="6">
    <source>
        <dbReference type="ARBA" id="ARBA00022989"/>
    </source>
</evidence>
<dbReference type="Proteomes" id="UP001596112">
    <property type="component" value="Unassembled WGS sequence"/>
</dbReference>
<evidence type="ECO:0000256" key="11">
    <source>
        <dbReference type="SAM" id="SignalP"/>
    </source>
</evidence>
<feature type="signal peptide" evidence="11">
    <location>
        <begin position="1"/>
        <end position="32"/>
    </location>
</feature>
<dbReference type="InterPro" id="IPR008457">
    <property type="entry name" value="Cu-R_CopD_dom"/>
</dbReference>
<feature type="compositionally biased region" description="Low complexity" evidence="9">
    <location>
        <begin position="474"/>
        <end position="483"/>
    </location>
</feature>
<evidence type="ECO:0000313" key="14">
    <source>
        <dbReference type="EMBL" id="MFC5812255.1"/>
    </source>
</evidence>
<feature type="region of interest" description="Disordered" evidence="9">
    <location>
        <begin position="464"/>
        <end position="522"/>
    </location>
</feature>
<feature type="transmembrane region" description="Helical" evidence="10">
    <location>
        <begin position="300"/>
        <end position="320"/>
    </location>
</feature>
<evidence type="ECO:0000256" key="5">
    <source>
        <dbReference type="ARBA" id="ARBA00022729"/>
    </source>
</evidence>
<accession>A0ABW1BGE9</accession>
<dbReference type="InterPro" id="IPR014756">
    <property type="entry name" value="Ig_E-set"/>
</dbReference>
<evidence type="ECO:0000256" key="1">
    <source>
        <dbReference type="ARBA" id="ARBA00004651"/>
    </source>
</evidence>
<keyword evidence="7" id="KW-0186">Copper</keyword>
<dbReference type="InterPro" id="IPR007348">
    <property type="entry name" value="CopC_dom"/>
</dbReference>